<comment type="caution">
    <text evidence="1">The sequence shown here is derived from an EMBL/GenBank/DDBJ whole genome shotgun (WGS) entry which is preliminary data.</text>
</comment>
<proteinExistence type="predicted"/>
<dbReference type="Gene3D" id="3.30.930.10">
    <property type="entry name" value="Bira Bifunctional Protein, Domain 2"/>
    <property type="match status" value="1"/>
</dbReference>
<reference evidence="1" key="1">
    <citation type="journal article" date="2014" name="Front. Microbiol.">
        <title>High frequency of phylogenetically diverse reductive dehalogenase-homologous genes in deep subseafloor sedimentary metagenomes.</title>
        <authorList>
            <person name="Kawai M."/>
            <person name="Futagami T."/>
            <person name="Toyoda A."/>
            <person name="Takaki Y."/>
            <person name="Nishi S."/>
            <person name="Hori S."/>
            <person name="Arai W."/>
            <person name="Tsubouchi T."/>
            <person name="Morono Y."/>
            <person name="Uchiyama I."/>
            <person name="Ito T."/>
            <person name="Fujiyama A."/>
            <person name="Inagaki F."/>
            <person name="Takami H."/>
        </authorList>
    </citation>
    <scope>NUCLEOTIDE SEQUENCE</scope>
    <source>
        <strain evidence="1">Expedition CK06-06</strain>
    </source>
</reference>
<name>X1ART4_9ZZZZ</name>
<dbReference type="AlphaFoldDB" id="X1ART4"/>
<dbReference type="EMBL" id="BART01018073">
    <property type="protein sequence ID" value="GAG85559.1"/>
    <property type="molecule type" value="Genomic_DNA"/>
</dbReference>
<gene>
    <name evidence="1" type="ORF">S01H4_34182</name>
</gene>
<feature type="non-terminal residue" evidence="1">
    <location>
        <position position="36"/>
    </location>
</feature>
<protein>
    <submittedName>
        <fullName evidence="1">Uncharacterized protein</fullName>
    </submittedName>
</protein>
<sequence length="36" mass="3953">MKLAVINGYEIGGGSLRSYKPELLEAVFEVMGHKKS</sequence>
<accession>X1ART4</accession>
<evidence type="ECO:0000313" key="1">
    <source>
        <dbReference type="EMBL" id="GAG85559.1"/>
    </source>
</evidence>
<organism evidence="1">
    <name type="scientific">marine sediment metagenome</name>
    <dbReference type="NCBI Taxonomy" id="412755"/>
    <lineage>
        <taxon>unclassified sequences</taxon>
        <taxon>metagenomes</taxon>
        <taxon>ecological metagenomes</taxon>
    </lineage>
</organism>
<dbReference type="InterPro" id="IPR045864">
    <property type="entry name" value="aa-tRNA-synth_II/BPL/LPL"/>
</dbReference>